<dbReference type="Pfam" id="PF14200">
    <property type="entry name" value="RicinB_lectin_2"/>
    <property type="match status" value="1"/>
</dbReference>
<dbReference type="PROSITE" id="PS50231">
    <property type="entry name" value="RICIN_B_LECTIN"/>
    <property type="match status" value="1"/>
</dbReference>
<evidence type="ECO:0000256" key="1">
    <source>
        <dbReference type="SAM" id="SignalP"/>
    </source>
</evidence>
<proteinExistence type="predicted"/>
<dbReference type="InterPro" id="IPR035992">
    <property type="entry name" value="Ricin_B-like_lectins"/>
</dbReference>
<feature type="domain" description="Ricin B lectin" evidence="2">
    <location>
        <begin position="71"/>
        <end position="160"/>
    </location>
</feature>
<reference evidence="3 4" key="1">
    <citation type="submission" date="2022-01" db="EMBL/GenBank/DDBJ databases">
        <authorList>
            <person name="Riesco R."/>
            <person name="Trujillo M.E."/>
        </authorList>
    </citation>
    <scope>NUCLEOTIDE SEQUENCE [LARGE SCALE GENOMIC DNA]</scope>
    <source>
        <strain evidence="3 4">NIE79</strain>
    </source>
</reference>
<keyword evidence="4" id="KW-1185">Reference proteome</keyword>
<dbReference type="Gene3D" id="2.80.10.50">
    <property type="match status" value="1"/>
</dbReference>
<name>A0ABS9N1Q7_9ACTN</name>
<sequence length="178" mass="19345">MKRRTMTSLVAMFAMIAATLIGTGSPAAAASSGPWIVQPFTNLYCLHPAGYSSALNVVVEQRLCEGGLSRNWIFTTTSSGYYHISYRNGGRCMAVRGAVTTERAKIATQVCGDARLNDQWLPIKLFGSGGSDYYQLKNRNTGKCMAVEGNSVQSGADMMQFTCYTTSNNQAFTWFSPS</sequence>
<dbReference type="InterPro" id="IPR000772">
    <property type="entry name" value="Ricin_B_lectin"/>
</dbReference>
<feature type="chain" id="PRO_5045955589" evidence="1">
    <location>
        <begin position="30"/>
        <end position="178"/>
    </location>
</feature>
<comment type="caution">
    <text evidence="3">The sequence shown here is derived from an EMBL/GenBank/DDBJ whole genome shotgun (WGS) entry which is preliminary data.</text>
</comment>
<gene>
    <name evidence="3" type="ORF">NIE79_002026</name>
</gene>
<protein>
    <submittedName>
        <fullName evidence="3">RICIN domain-containing protein</fullName>
    </submittedName>
</protein>
<dbReference type="EMBL" id="JAKKFD010000021">
    <property type="protein sequence ID" value="MCG5443882.1"/>
    <property type="molecule type" value="Genomic_DNA"/>
</dbReference>
<evidence type="ECO:0000313" key="4">
    <source>
        <dbReference type="Proteomes" id="UP001201629"/>
    </source>
</evidence>
<feature type="signal peptide" evidence="1">
    <location>
        <begin position="1"/>
        <end position="29"/>
    </location>
</feature>
<organism evidence="3 4">
    <name type="scientific">Micromonospora trifolii</name>
    <dbReference type="NCBI Taxonomy" id="2911208"/>
    <lineage>
        <taxon>Bacteria</taxon>
        <taxon>Bacillati</taxon>
        <taxon>Actinomycetota</taxon>
        <taxon>Actinomycetes</taxon>
        <taxon>Micromonosporales</taxon>
        <taxon>Micromonosporaceae</taxon>
        <taxon>Micromonospora</taxon>
    </lineage>
</organism>
<dbReference type="Proteomes" id="UP001201629">
    <property type="component" value="Unassembled WGS sequence"/>
</dbReference>
<dbReference type="SUPFAM" id="SSF50370">
    <property type="entry name" value="Ricin B-like lectins"/>
    <property type="match status" value="1"/>
</dbReference>
<dbReference type="CDD" id="cd00161">
    <property type="entry name" value="beta-trefoil_Ricin-like"/>
    <property type="match status" value="1"/>
</dbReference>
<accession>A0ABS9N1Q7</accession>
<dbReference type="RefSeq" id="WP_238679049.1">
    <property type="nucleotide sequence ID" value="NZ_JAKKFD010000021.1"/>
</dbReference>
<evidence type="ECO:0000313" key="3">
    <source>
        <dbReference type="EMBL" id="MCG5443882.1"/>
    </source>
</evidence>
<keyword evidence="1" id="KW-0732">Signal</keyword>
<evidence type="ECO:0000259" key="2">
    <source>
        <dbReference type="Pfam" id="PF14200"/>
    </source>
</evidence>